<evidence type="ECO:0000259" key="2">
    <source>
        <dbReference type="Pfam" id="PF00135"/>
    </source>
</evidence>
<dbReference type="EMBL" id="JAUEPT010000012">
    <property type="protein sequence ID" value="KAK0447099.1"/>
    <property type="molecule type" value="Genomic_DNA"/>
</dbReference>
<accession>A0AA39JTD0</accession>
<dbReference type="Pfam" id="PF00135">
    <property type="entry name" value="COesterase"/>
    <property type="match status" value="3"/>
</dbReference>
<feature type="domain" description="Carboxylesterase type B" evidence="2">
    <location>
        <begin position="141"/>
        <end position="200"/>
    </location>
</feature>
<keyword evidence="1" id="KW-0732">Signal</keyword>
<evidence type="ECO:0000313" key="4">
    <source>
        <dbReference type="Proteomes" id="UP001175226"/>
    </source>
</evidence>
<feature type="chain" id="PRO_5041379805" evidence="1">
    <location>
        <begin position="19"/>
        <end position="439"/>
    </location>
</feature>
<dbReference type="InterPro" id="IPR029058">
    <property type="entry name" value="AB_hydrolase_fold"/>
</dbReference>
<sequence>MRLSVYHVVSLCVAAVSSSPQVQLHRSTVVGRDIAGLEVDFFGGIPYVEPPLGPLRLRPPVFKPHFDAGVFNASSFGLPCLQPGMSTDFMSEDCLTRNIFRPSGATELSSLPVLFWTHSGGYQTGSASSFNGSALVAKSVQRVTVFGESAGSVVTSVLFLNPSVSKVARAAIFESGSASSALTFDAQRREDSWTNFVQSSANSSDDLEGLLQAMAEEDEQPPFDPTLDGAHGILFYPTELNYTNDPLLENLNANFSSPAVPPNVMGDFLALYPDHDAGSPYNTGDETFGLSPLYKKCAALRSDLMFDSQRRHWIQTTSEVGVKTFGYRFTQPLSATPAYLGVYHGSEIPFVYGTLGSLNETSSAKSLSVMMMDYWVSFATSLDPNDGLGSERPLWPQYTPYQQVLLQLNGDNLTVIPDDCNKEKIDFIISEGAFFRHRR</sequence>
<feature type="signal peptide" evidence="1">
    <location>
        <begin position="1"/>
        <end position="18"/>
    </location>
</feature>
<dbReference type="SUPFAM" id="SSF53474">
    <property type="entry name" value="alpha/beta-Hydrolases"/>
    <property type="match status" value="1"/>
</dbReference>
<dbReference type="AlphaFoldDB" id="A0AA39JTD0"/>
<name>A0AA39JTD0_9AGAR</name>
<dbReference type="InterPro" id="IPR050309">
    <property type="entry name" value="Type-B_Carboxylest/Lipase"/>
</dbReference>
<evidence type="ECO:0000313" key="3">
    <source>
        <dbReference type="EMBL" id="KAK0447099.1"/>
    </source>
</evidence>
<dbReference type="Gene3D" id="3.40.50.1820">
    <property type="entry name" value="alpha/beta hydrolase"/>
    <property type="match status" value="3"/>
</dbReference>
<keyword evidence="4" id="KW-1185">Reference proteome</keyword>
<reference evidence="3" key="1">
    <citation type="submission" date="2023-06" db="EMBL/GenBank/DDBJ databases">
        <authorList>
            <consortium name="Lawrence Berkeley National Laboratory"/>
            <person name="Ahrendt S."/>
            <person name="Sahu N."/>
            <person name="Indic B."/>
            <person name="Wong-Bajracharya J."/>
            <person name="Merenyi Z."/>
            <person name="Ke H.-M."/>
            <person name="Monk M."/>
            <person name="Kocsube S."/>
            <person name="Drula E."/>
            <person name="Lipzen A."/>
            <person name="Balint B."/>
            <person name="Henrissat B."/>
            <person name="Andreopoulos B."/>
            <person name="Martin F.M."/>
            <person name="Harder C.B."/>
            <person name="Rigling D."/>
            <person name="Ford K.L."/>
            <person name="Foster G.D."/>
            <person name="Pangilinan J."/>
            <person name="Papanicolaou A."/>
            <person name="Barry K."/>
            <person name="LaButti K."/>
            <person name="Viragh M."/>
            <person name="Koriabine M."/>
            <person name="Yan M."/>
            <person name="Riley R."/>
            <person name="Champramary S."/>
            <person name="Plett K.L."/>
            <person name="Tsai I.J."/>
            <person name="Slot J."/>
            <person name="Sipos G."/>
            <person name="Plett J."/>
            <person name="Nagy L.G."/>
            <person name="Grigoriev I.V."/>
        </authorList>
    </citation>
    <scope>NUCLEOTIDE SEQUENCE</scope>
    <source>
        <strain evidence="3">FPL87.14</strain>
    </source>
</reference>
<dbReference type="Proteomes" id="UP001175226">
    <property type="component" value="Unassembled WGS sequence"/>
</dbReference>
<feature type="domain" description="Carboxylesterase type B" evidence="2">
    <location>
        <begin position="19"/>
        <end position="138"/>
    </location>
</feature>
<dbReference type="PANTHER" id="PTHR11559">
    <property type="entry name" value="CARBOXYLESTERASE"/>
    <property type="match status" value="1"/>
</dbReference>
<proteinExistence type="predicted"/>
<organism evidence="3 4">
    <name type="scientific">Armillaria borealis</name>
    <dbReference type="NCBI Taxonomy" id="47425"/>
    <lineage>
        <taxon>Eukaryota</taxon>
        <taxon>Fungi</taxon>
        <taxon>Dikarya</taxon>
        <taxon>Basidiomycota</taxon>
        <taxon>Agaricomycotina</taxon>
        <taxon>Agaricomycetes</taxon>
        <taxon>Agaricomycetidae</taxon>
        <taxon>Agaricales</taxon>
        <taxon>Marasmiineae</taxon>
        <taxon>Physalacriaceae</taxon>
        <taxon>Armillaria</taxon>
    </lineage>
</organism>
<evidence type="ECO:0000256" key="1">
    <source>
        <dbReference type="SAM" id="SignalP"/>
    </source>
</evidence>
<gene>
    <name evidence="3" type="ORF">EV421DRAFT_1901220</name>
</gene>
<feature type="domain" description="Carboxylesterase type B" evidence="2">
    <location>
        <begin position="293"/>
        <end position="413"/>
    </location>
</feature>
<comment type="caution">
    <text evidence="3">The sequence shown here is derived from an EMBL/GenBank/DDBJ whole genome shotgun (WGS) entry which is preliminary data.</text>
</comment>
<dbReference type="InterPro" id="IPR002018">
    <property type="entry name" value="CarbesteraseB"/>
</dbReference>
<protein>
    <submittedName>
        <fullName evidence="3">Extracellular triacylglycerol lipase</fullName>
    </submittedName>
</protein>